<evidence type="ECO:0000256" key="1">
    <source>
        <dbReference type="SAM" id="MobiDB-lite"/>
    </source>
</evidence>
<evidence type="ECO:0000313" key="3">
    <source>
        <dbReference type="RefSeq" id="XP_038838742.1"/>
    </source>
</evidence>
<dbReference type="PANTHER" id="PTHR47456">
    <property type="entry name" value="PHD-TYPE DOMAIN-CONTAINING PROTEIN"/>
    <property type="match status" value="1"/>
</dbReference>
<dbReference type="RefSeq" id="XP_038838742.1">
    <property type="nucleotide sequence ID" value="XM_038982814.1"/>
</dbReference>
<protein>
    <submittedName>
        <fullName evidence="3">Uncharacterized protein LOC120036335 isoform X1</fullName>
    </submittedName>
</protein>
<dbReference type="Pfam" id="PF15299">
    <property type="entry name" value="ALS2CR8"/>
    <property type="match status" value="1"/>
</dbReference>
<dbReference type="PANTHER" id="PTHR47456:SF4">
    <property type="entry name" value="SWIM-TYPE DOMAIN-CONTAINING PROTEIN"/>
    <property type="match status" value="1"/>
</dbReference>
<feature type="compositionally biased region" description="Basic and acidic residues" evidence="1">
    <location>
        <begin position="257"/>
        <end position="266"/>
    </location>
</feature>
<dbReference type="KEGG" id="snh:120036335"/>
<keyword evidence="2" id="KW-1185">Reference proteome</keyword>
<name>A0A8U0Q8D6_SALNM</name>
<dbReference type="GeneID" id="120036335"/>
<reference evidence="3" key="1">
    <citation type="submission" date="2025-08" db="UniProtKB">
        <authorList>
            <consortium name="RefSeq"/>
        </authorList>
    </citation>
    <scope>IDENTIFICATION</scope>
    <source>
        <tissue evidence="3">White muscle</tissue>
    </source>
</reference>
<dbReference type="GO" id="GO:0003700">
    <property type="term" value="F:DNA-binding transcription factor activity"/>
    <property type="evidence" value="ECO:0007669"/>
    <property type="project" value="InterPro"/>
</dbReference>
<feature type="region of interest" description="Disordered" evidence="1">
    <location>
        <begin position="257"/>
        <end position="278"/>
    </location>
</feature>
<feature type="region of interest" description="Disordered" evidence="1">
    <location>
        <begin position="381"/>
        <end position="417"/>
    </location>
</feature>
<dbReference type="Proteomes" id="UP000808372">
    <property type="component" value="Unplaced"/>
</dbReference>
<organism evidence="2 3">
    <name type="scientific">Salvelinus namaycush</name>
    <name type="common">Lake trout</name>
    <name type="synonym">Salmo namaycush</name>
    <dbReference type="NCBI Taxonomy" id="8040"/>
    <lineage>
        <taxon>Eukaryota</taxon>
        <taxon>Metazoa</taxon>
        <taxon>Chordata</taxon>
        <taxon>Craniata</taxon>
        <taxon>Vertebrata</taxon>
        <taxon>Euteleostomi</taxon>
        <taxon>Actinopterygii</taxon>
        <taxon>Neopterygii</taxon>
        <taxon>Teleostei</taxon>
        <taxon>Protacanthopterygii</taxon>
        <taxon>Salmoniformes</taxon>
        <taxon>Salmonidae</taxon>
        <taxon>Salmoninae</taxon>
        <taxon>Salvelinus</taxon>
    </lineage>
</organism>
<gene>
    <name evidence="3" type="primary">LOC120036335</name>
</gene>
<sequence length="417" mass="47302">MAYHEFKFEDQITKYIREQELETSLKFITLRKDKSFGQKDAQPLARKKLSWESKSIPFNGVPFQVVGTKTYECHQGKDRQTKAKEKYAAERDKKELEDHTFLQKRKLVQNTKKVDCKAIINIAHVIRFPDFKIEESTVCSKKEASQTLKAALSETPSSVKAEVVYCVRFPSLSEHSSHAVVGEAAYVREAVDARLREKIEQLTLSGVRKMTEMKCHLNTFVVEELFHGEQPPPPTRRRYYPTDSDIRNVMFKTKQATRDSNIDRPYEGPSVRGKKRSSRKLLRLRGQCAGYLKEITELTYHLQEEQYVTDLSSQLRSVLLDMKAHVPQDKGLPLTFSPRKRKAEMDMDLLPTKSVSHPFTDGVEQHTEDICSMIFIEISDETGGPGISDETGGPGISDETGGPGISDETGGPGPRDI</sequence>
<dbReference type="AlphaFoldDB" id="A0A8U0Q8D6"/>
<evidence type="ECO:0000313" key="2">
    <source>
        <dbReference type="Proteomes" id="UP000808372"/>
    </source>
</evidence>
<proteinExistence type="predicted"/>
<dbReference type="InterPro" id="IPR029309">
    <property type="entry name" value="CaRF"/>
</dbReference>
<accession>A0A8U0Q8D6</accession>